<dbReference type="PROSITE" id="PS50181">
    <property type="entry name" value="FBOX"/>
    <property type="match status" value="1"/>
</dbReference>
<evidence type="ECO:0000313" key="3">
    <source>
        <dbReference type="Proteomes" id="UP000836841"/>
    </source>
</evidence>
<dbReference type="AlphaFoldDB" id="A0AAU9RBQ2"/>
<reference evidence="2 3" key="1">
    <citation type="submission" date="2022-03" db="EMBL/GenBank/DDBJ databases">
        <authorList>
            <person name="Nunn A."/>
            <person name="Chopra R."/>
            <person name="Nunn A."/>
            <person name="Contreras Garrido A."/>
        </authorList>
    </citation>
    <scope>NUCLEOTIDE SEQUENCE [LARGE SCALE GENOMIC DNA]</scope>
</reference>
<name>A0AAU9RBQ2_THLAR</name>
<organism evidence="2 3">
    <name type="scientific">Thlaspi arvense</name>
    <name type="common">Field penny-cress</name>
    <dbReference type="NCBI Taxonomy" id="13288"/>
    <lineage>
        <taxon>Eukaryota</taxon>
        <taxon>Viridiplantae</taxon>
        <taxon>Streptophyta</taxon>
        <taxon>Embryophyta</taxon>
        <taxon>Tracheophyta</taxon>
        <taxon>Spermatophyta</taxon>
        <taxon>Magnoliopsida</taxon>
        <taxon>eudicotyledons</taxon>
        <taxon>Gunneridae</taxon>
        <taxon>Pentapetalae</taxon>
        <taxon>rosids</taxon>
        <taxon>malvids</taxon>
        <taxon>Brassicales</taxon>
        <taxon>Brassicaceae</taxon>
        <taxon>Thlaspideae</taxon>
        <taxon>Thlaspi</taxon>
    </lineage>
</organism>
<sequence>MSHYFYITTLLYHHLINGYRDKTRMSKKRRLMMEFKFSMESLPHHVVERILERLPVKPLMRFKAVSKQWRSTIESPFFQGRQLKHRQQSGDPDTSSSHPGQVESLATLALVSSSLVEIPTPWDKKQYLVCQSSCDGLVCVYNAHIKSGSGFVFNPTTRWHRVLPLCELQRLIVDKGYGYYRLRHGCTNLGFGKDKFTGTYKPVWLYNSAEIGRENATTCEVFDFSTNSWRYVTPSSPYRILSGYHHPVYVDGSVHWFTECKETKVVSFDLHTEAFQAVSAPFANAPVNEMAMCNLHNRLCVSLKKCSNQVIWSFNSGNKTWDQLCSIDLDAVSLRFAIPTLVCAVQPLALLDGEKKKKKKLLFYDIVSHRTLMTYDLDTKSYDTAAKFLGDALCYFPSLFSVL</sequence>
<dbReference type="Pfam" id="PF00646">
    <property type="entry name" value="F-box"/>
    <property type="match status" value="1"/>
</dbReference>
<evidence type="ECO:0000313" key="2">
    <source>
        <dbReference type="EMBL" id="CAH2037760.1"/>
    </source>
</evidence>
<dbReference type="PANTHER" id="PTHR31672">
    <property type="entry name" value="BNACNNG10540D PROTEIN"/>
    <property type="match status" value="1"/>
</dbReference>
<keyword evidence="3" id="KW-1185">Reference proteome</keyword>
<dbReference type="Gene3D" id="2.120.10.80">
    <property type="entry name" value="Kelch-type beta propeller"/>
    <property type="match status" value="1"/>
</dbReference>
<dbReference type="InterPro" id="IPR036047">
    <property type="entry name" value="F-box-like_dom_sf"/>
</dbReference>
<dbReference type="SUPFAM" id="SSF81383">
    <property type="entry name" value="F-box domain"/>
    <property type="match status" value="1"/>
</dbReference>
<dbReference type="InterPro" id="IPR006527">
    <property type="entry name" value="F-box-assoc_dom_typ1"/>
</dbReference>
<protein>
    <recommendedName>
        <fullName evidence="1">F-box domain-containing protein</fullName>
    </recommendedName>
</protein>
<proteinExistence type="predicted"/>
<dbReference type="Proteomes" id="UP000836841">
    <property type="component" value="Chromosome 1"/>
</dbReference>
<dbReference type="InterPro" id="IPR015915">
    <property type="entry name" value="Kelch-typ_b-propeller"/>
</dbReference>
<dbReference type="EMBL" id="OU466857">
    <property type="protein sequence ID" value="CAH2037760.1"/>
    <property type="molecule type" value="Genomic_DNA"/>
</dbReference>
<dbReference type="CDD" id="cd22157">
    <property type="entry name" value="F-box_AtFBW1-like"/>
    <property type="match status" value="1"/>
</dbReference>
<dbReference type="SUPFAM" id="SSF50965">
    <property type="entry name" value="Galactose oxidase, central domain"/>
    <property type="match status" value="1"/>
</dbReference>
<accession>A0AAU9RBQ2</accession>
<evidence type="ECO:0000259" key="1">
    <source>
        <dbReference type="PROSITE" id="PS50181"/>
    </source>
</evidence>
<dbReference type="Pfam" id="PF07734">
    <property type="entry name" value="FBA_1"/>
    <property type="match status" value="1"/>
</dbReference>
<dbReference type="InterPro" id="IPR011043">
    <property type="entry name" value="Gal_Oxase/kelch_b-propeller"/>
</dbReference>
<gene>
    <name evidence="2" type="ORF">TAV2_LOCUS3582</name>
</gene>
<feature type="domain" description="F-box" evidence="1">
    <location>
        <begin position="36"/>
        <end position="81"/>
    </location>
</feature>
<dbReference type="Gene3D" id="1.20.1280.50">
    <property type="match status" value="1"/>
</dbReference>
<dbReference type="InterPro" id="IPR050796">
    <property type="entry name" value="SCF_F-box_component"/>
</dbReference>
<dbReference type="PANTHER" id="PTHR31672:SF13">
    <property type="entry name" value="F-BOX PROTEIN CPR30-LIKE"/>
    <property type="match status" value="1"/>
</dbReference>
<dbReference type="InterPro" id="IPR001810">
    <property type="entry name" value="F-box_dom"/>
</dbReference>
<dbReference type="SMART" id="SM00256">
    <property type="entry name" value="FBOX"/>
    <property type="match status" value="1"/>
</dbReference>